<dbReference type="PANTHER" id="PTHR34387:SF2">
    <property type="entry name" value="SLR1258 PROTEIN"/>
    <property type="match status" value="1"/>
</dbReference>
<protein>
    <recommendedName>
        <fullName evidence="3">SIMPL domain-containing protein</fullName>
    </recommendedName>
</protein>
<dbReference type="OrthoDB" id="12132at2157"/>
<evidence type="ECO:0000313" key="2">
    <source>
        <dbReference type="Proteomes" id="UP000290932"/>
    </source>
</evidence>
<proteinExistence type="predicted"/>
<dbReference type="Gene3D" id="3.30.70.2970">
    <property type="entry name" value="Protein of unknown function (DUF541), domain 2"/>
    <property type="match status" value="1"/>
</dbReference>
<name>A0A498GVY8_9EURY</name>
<organism evidence="1 2">
    <name type="scientific">Methanoculleus taiwanensis</name>
    <dbReference type="NCBI Taxonomy" id="1550565"/>
    <lineage>
        <taxon>Archaea</taxon>
        <taxon>Methanobacteriati</taxon>
        <taxon>Methanobacteriota</taxon>
        <taxon>Stenosarchaea group</taxon>
        <taxon>Methanomicrobia</taxon>
        <taxon>Methanomicrobiales</taxon>
        <taxon>Methanomicrobiaceae</taxon>
        <taxon>Methanoculleus</taxon>
    </lineage>
</organism>
<reference evidence="1 2" key="1">
    <citation type="journal article" date="2015" name="Int. J. Syst. Evol. Microbiol.">
        <title>Methanoculleus taiwanensis sp. nov., a methanogen isolated from deep marine sediment at the deformation front area near Taiwan.</title>
        <authorList>
            <person name="Weng C.Y."/>
            <person name="Chen S.C."/>
            <person name="Lai M.C."/>
            <person name="Wu S.Y."/>
            <person name="Lin S."/>
            <person name="Yang T.F."/>
            <person name="Chen P.C."/>
        </authorList>
    </citation>
    <scope>NUCLEOTIDE SEQUENCE [LARGE SCALE GENOMIC DNA]</scope>
    <source>
        <strain evidence="1 2">CYW4</strain>
    </source>
</reference>
<dbReference type="EMBL" id="LHQS01000004">
    <property type="protein sequence ID" value="RXE55151.1"/>
    <property type="molecule type" value="Genomic_DNA"/>
</dbReference>
<accession>A0A498GVY8</accession>
<gene>
    <name evidence="1" type="ORF">ABH15_13100</name>
</gene>
<evidence type="ECO:0008006" key="3">
    <source>
        <dbReference type="Google" id="ProtNLM"/>
    </source>
</evidence>
<keyword evidence="2" id="KW-1185">Reference proteome</keyword>
<dbReference type="AlphaFoldDB" id="A0A498GVY8"/>
<dbReference type="Gene3D" id="3.30.110.170">
    <property type="entry name" value="Protein of unknown function (DUF541), domain 1"/>
    <property type="match status" value="1"/>
</dbReference>
<sequence>MRVKLALLATALLVLSAAVIGNVAAQPEDPNEKYIYTSGTGKVTTTPNQATVSLAVETENADVATAQQENARQMDAVIAALKAAGIPAEKIKTTGYTITPVTEDTTSATWMSSKVKFYRVTNTVRVTLDEVNRVGEIIDIAIANGANRVNHIEFTVSDDRQQELRSQALTAAVQQARGDADAVAAALGKTIIDVKEVNVGGSYIPVMYDAARSYYSGAAEKAMGVPTPIEVGEMDVTATVSVTYIIV</sequence>
<dbReference type="Proteomes" id="UP000290932">
    <property type="component" value="Unassembled WGS sequence"/>
</dbReference>
<dbReference type="RefSeq" id="WP_128695061.1">
    <property type="nucleotide sequence ID" value="NZ_LHQS01000004.1"/>
</dbReference>
<dbReference type="PANTHER" id="PTHR34387">
    <property type="entry name" value="SLR1258 PROTEIN"/>
    <property type="match status" value="1"/>
</dbReference>
<dbReference type="InterPro" id="IPR052022">
    <property type="entry name" value="26kDa_periplasmic_antigen"/>
</dbReference>
<evidence type="ECO:0000313" key="1">
    <source>
        <dbReference type="EMBL" id="RXE55151.1"/>
    </source>
</evidence>
<dbReference type="InterPro" id="IPR007497">
    <property type="entry name" value="SIMPL/DUF541"/>
</dbReference>
<dbReference type="Pfam" id="PF04402">
    <property type="entry name" value="SIMPL"/>
    <property type="match status" value="1"/>
</dbReference>
<comment type="caution">
    <text evidence="1">The sequence shown here is derived from an EMBL/GenBank/DDBJ whole genome shotgun (WGS) entry which is preliminary data.</text>
</comment>
<dbReference type="GO" id="GO:0006974">
    <property type="term" value="P:DNA damage response"/>
    <property type="evidence" value="ECO:0007669"/>
    <property type="project" value="TreeGrafter"/>
</dbReference>